<dbReference type="EMBL" id="RCZG01000001">
    <property type="protein sequence ID" value="TPG37310.1"/>
    <property type="molecule type" value="Genomic_DNA"/>
</dbReference>
<comment type="caution">
    <text evidence="2">The sequence shown here is derived from an EMBL/GenBank/DDBJ whole genome shotgun (WGS) entry which is preliminary data.</text>
</comment>
<dbReference type="Pfam" id="PF00107">
    <property type="entry name" value="ADH_zinc_N"/>
    <property type="match status" value="1"/>
</dbReference>
<reference evidence="2 3" key="1">
    <citation type="journal article" date="2019" name="Environ. Microbiol.">
        <title>Species interactions and distinct microbial communities in high Arctic permafrost affected cryosols are associated with the CH4 and CO2 gas fluxes.</title>
        <authorList>
            <person name="Altshuler I."/>
            <person name="Hamel J."/>
            <person name="Turney S."/>
            <person name="Magnuson E."/>
            <person name="Levesque R."/>
            <person name="Greer C."/>
            <person name="Whyte L.G."/>
        </authorList>
    </citation>
    <scope>NUCLEOTIDE SEQUENCE [LARGE SCALE GENOMIC DNA]</scope>
    <source>
        <strain evidence="2 3">S5.20</strain>
    </source>
</reference>
<dbReference type="SMART" id="SM00829">
    <property type="entry name" value="PKS_ER"/>
    <property type="match status" value="1"/>
</dbReference>
<dbReference type="SUPFAM" id="SSF51735">
    <property type="entry name" value="NAD(P)-binding Rossmann-fold domains"/>
    <property type="match status" value="1"/>
</dbReference>
<feature type="domain" description="Enoyl reductase (ER)" evidence="1">
    <location>
        <begin position="10"/>
        <end position="323"/>
    </location>
</feature>
<organism evidence="2 3">
    <name type="scientific">Mycolicibacterium hodleri</name>
    <dbReference type="NCBI Taxonomy" id="49897"/>
    <lineage>
        <taxon>Bacteria</taxon>
        <taxon>Bacillati</taxon>
        <taxon>Actinomycetota</taxon>
        <taxon>Actinomycetes</taxon>
        <taxon>Mycobacteriales</taxon>
        <taxon>Mycobacteriaceae</taxon>
        <taxon>Mycolicibacterium</taxon>
    </lineage>
</organism>
<evidence type="ECO:0000313" key="3">
    <source>
        <dbReference type="Proteomes" id="UP000320095"/>
    </source>
</evidence>
<protein>
    <submittedName>
        <fullName evidence="2">Oxidoreductase</fullName>
    </submittedName>
</protein>
<dbReference type="RefSeq" id="WP_140687120.1">
    <property type="nucleotide sequence ID" value="NZ_RCZG01000001.1"/>
</dbReference>
<dbReference type="InterPro" id="IPR052711">
    <property type="entry name" value="Zinc_ADH-like"/>
</dbReference>
<dbReference type="InterPro" id="IPR011032">
    <property type="entry name" value="GroES-like_sf"/>
</dbReference>
<dbReference type="PANTHER" id="PTHR45033">
    <property type="match status" value="1"/>
</dbReference>
<keyword evidence="3" id="KW-1185">Reference proteome</keyword>
<dbReference type="OrthoDB" id="9787435at2"/>
<gene>
    <name evidence="2" type="ORF">EAH80_00490</name>
</gene>
<dbReference type="InterPro" id="IPR036291">
    <property type="entry name" value="NAD(P)-bd_dom_sf"/>
</dbReference>
<evidence type="ECO:0000259" key="1">
    <source>
        <dbReference type="SMART" id="SM00829"/>
    </source>
</evidence>
<dbReference type="PANTHER" id="PTHR45033:SF3">
    <property type="entry name" value="DEHYDROGENASE, PUTATIVE (AFU_ORTHOLOGUE AFUA_2G13270)-RELATED"/>
    <property type="match status" value="1"/>
</dbReference>
<dbReference type="Gene3D" id="3.90.180.10">
    <property type="entry name" value="Medium-chain alcohol dehydrogenases, catalytic domain"/>
    <property type="match status" value="1"/>
</dbReference>
<proteinExistence type="predicted"/>
<dbReference type="GO" id="GO:0016491">
    <property type="term" value="F:oxidoreductase activity"/>
    <property type="evidence" value="ECO:0007669"/>
    <property type="project" value="InterPro"/>
</dbReference>
<dbReference type="Gene3D" id="3.40.50.720">
    <property type="entry name" value="NAD(P)-binding Rossmann-like Domain"/>
    <property type="match status" value="1"/>
</dbReference>
<sequence>MHAVVISEFGSADVLRPGPFPEPKPRPGWVTIALHASALNWHDVLVRKGFYESPRPHVIGADGAGVRTDTGEEVVLLPSLHWGERDDAPAADWEILGDRTPGTYAELVSVPADCVAPKPRGFSWAQAAALPLTGVTTHRALFARGRLRAGESMLVVGAGGGVATMAVALATAVGANVTVTSSAQTRIDLAVAEGASGGVLHTDADWPEHARSMTPGHGGFDLVLDPVGRWRESVRVLRPGGRLVALGANAAETALIDIRRFYFGQFDLLGTTMGSERDFAALLETLERYPVRPPVIDREFPLDQAAEAHRYLEHGRTFGKCILTQ</sequence>
<dbReference type="Pfam" id="PF08240">
    <property type="entry name" value="ADH_N"/>
    <property type="match status" value="1"/>
</dbReference>
<dbReference type="AlphaFoldDB" id="A0A502EL98"/>
<dbReference type="InterPro" id="IPR013154">
    <property type="entry name" value="ADH-like_N"/>
</dbReference>
<dbReference type="Proteomes" id="UP000320095">
    <property type="component" value="Unassembled WGS sequence"/>
</dbReference>
<name>A0A502EL98_9MYCO</name>
<dbReference type="SUPFAM" id="SSF50129">
    <property type="entry name" value="GroES-like"/>
    <property type="match status" value="1"/>
</dbReference>
<dbReference type="InterPro" id="IPR013149">
    <property type="entry name" value="ADH-like_C"/>
</dbReference>
<evidence type="ECO:0000313" key="2">
    <source>
        <dbReference type="EMBL" id="TPG37310.1"/>
    </source>
</evidence>
<dbReference type="InterPro" id="IPR020843">
    <property type="entry name" value="ER"/>
</dbReference>
<accession>A0A502EL98</accession>